<dbReference type="SMART" id="SM00116">
    <property type="entry name" value="CBS"/>
    <property type="match status" value="2"/>
</dbReference>
<reference evidence="5" key="1">
    <citation type="submission" date="2022-10" db="EMBL/GenBank/DDBJ databases">
        <title>The complete genomes of actinobacterial strains from the NBC collection.</title>
        <authorList>
            <person name="Joergensen T.S."/>
            <person name="Alvarez Arevalo M."/>
            <person name="Sterndorff E.B."/>
            <person name="Faurdal D."/>
            <person name="Vuksanovic O."/>
            <person name="Mourched A.-S."/>
            <person name="Charusanti P."/>
            <person name="Shaw S."/>
            <person name="Blin K."/>
            <person name="Weber T."/>
        </authorList>
    </citation>
    <scope>NUCLEOTIDE SEQUENCE</scope>
    <source>
        <strain evidence="5">NBC_00248</strain>
    </source>
</reference>
<evidence type="ECO:0000256" key="1">
    <source>
        <dbReference type="ARBA" id="ARBA00023122"/>
    </source>
</evidence>
<dbReference type="PANTHER" id="PTHR43080:SF29">
    <property type="entry name" value="OS02G0818000 PROTEIN"/>
    <property type="match status" value="1"/>
</dbReference>
<dbReference type="SUPFAM" id="SSF54631">
    <property type="entry name" value="CBS-domain pair"/>
    <property type="match status" value="1"/>
</dbReference>
<dbReference type="InterPro" id="IPR046342">
    <property type="entry name" value="CBS_dom_sf"/>
</dbReference>
<protein>
    <submittedName>
        <fullName evidence="5">CBS domain-containing protein</fullName>
    </submittedName>
</protein>
<dbReference type="Pfam" id="PF04972">
    <property type="entry name" value="BON"/>
    <property type="match status" value="1"/>
</dbReference>
<evidence type="ECO:0000313" key="5">
    <source>
        <dbReference type="EMBL" id="WUQ16772.1"/>
    </source>
</evidence>
<dbReference type="Proteomes" id="UP001432039">
    <property type="component" value="Chromosome"/>
</dbReference>
<keyword evidence="6" id="KW-1185">Reference proteome</keyword>
<feature type="domain" description="BON" evidence="3">
    <location>
        <begin position="146"/>
        <end position="221"/>
    </location>
</feature>
<dbReference type="InterPro" id="IPR051257">
    <property type="entry name" value="Diverse_CBS-Domain"/>
</dbReference>
<dbReference type="InterPro" id="IPR017080">
    <property type="entry name" value="UCP036990_CBS_BON"/>
</dbReference>
<proteinExistence type="predicted"/>
<dbReference type="InterPro" id="IPR007055">
    <property type="entry name" value="BON_dom"/>
</dbReference>
<dbReference type="PANTHER" id="PTHR43080">
    <property type="entry name" value="CBS DOMAIN-CONTAINING PROTEIN CBSX3, MITOCHONDRIAL"/>
    <property type="match status" value="1"/>
</dbReference>
<dbReference type="RefSeq" id="WP_328965029.1">
    <property type="nucleotide sequence ID" value="NZ_CP108090.1"/>
</dbReference>
<dbReference type="PROSITE" id="PS51371">
    <property type="entry name" value="CBS"/>
    <property type="match status" value="2"/>
</dbReference>
<dbReference type="EMBL" id="CP108090">
    <property type="protein sequence ID" value="WUQ16772.1"/>
    <property type="molecule type" value="Genomic_DNA"/>
</dbReference>
<feature type="domain" description="CBS" evidence="4">
    <location>
        <begin position="92"/>
        <end position="148"/>
    </location>
</feature>
<accession>A0ABZ1TLV0</accession>
<sequence>MSHRTVADVMTRNVATTGPEASLKTVALDLDHNGVSALPVVDTRHHPIGIVSEADLLRRQAGLPDTEGRDPLHGTASMDRASMDARTAGDLMSTPVLTARPEWGIVETTRFLHERGVKRLPVVDQTGILVGIVSRTDLLRPMLRRDDAIRDEIVDDVLGRTLRMTPGGVAVTVRDGVVSLSGQVEDRSTIAVVERLCQSVDGVVSVDQALGYAIDDLSTAADPDRTAAH</sequence>
<gene>
    <name evidence="5" type="ORF">OG517_38100</name>
</gene>
<name>A0ABZ1TLV0_STRVG</name>
<evidence type="ECO:0000259" key="4">
    <source>
        <dbReference type="PROSITE" id="PS51371"/>
    </source>
</evidence>
<evidence type="ECO:0000313" key="6">
    <source>
        <dbReference type="Proteomes" id="UP001432039"/>
    </source>
</evidence>
<evidence type="ECO:0000259" key="3">
    <source>
        <dbReference type="PROSITE" id="PS50914"/>
    </source>
</evidence>
<dbReference type="CDD" id="cd04586">
    <property type="entry name" value="CBS_pair_BON_assoc"/>
    <property type="match status" value="1"/>
</dbReference>
<dbReference type="Pfam" id="PF00571">
    <property type="entry name" value="CBS"/>
    <property type="match status" value="2"/>
</dbReference>
<dbReference type="PROSITE" id="PS50914">
    <property type="entry name" value="BON"/>
    <property type="match status" value="1"/>
</dbReference>
<feature type="domain" description="CBS" evidence="4">
    <location>
        <begin position="10"/>
        <end position="67"/>
    </location>
</feature>
<keyword evidence="1 2" id="KW-0129">CBS domain</keyword>
<dbReference type="Gene3D" id="3.30.1340.30">
    <property type="match status" value="1"/>
</dbReference>
<dbReference type="PIRSF" id="PIRSF036990">
    <property type="entry name" value="UCP036990_CBS_BON"/>
    <property type="match status" value="1"/>
</dbReference>
<dbReference type="InterPro" id="IPR000644">
    <property type="entry name" value="CBS_dom"/>
</dbReference>
<evidence type="ECO:0000256" key="2">
    <source>
        <dbReference type="PROSITE-ProRule" id="PRU00703"/>
    </source>
</evidence>
<organism evidence="5 6">
    <name type="scientific">Streptomyces virginiae</name>
    <name type="common">Streptomyces cinnamonensis</name>
    <dbReference type="NCBI Taxonomy" id="1961"/>
    <lineage>
        <taxon>Bacteria</taxon>
        <taxon>Bacillati</taxon>
        <taxon>Actinomycetota</taxon>
        <taxon>Actinomycetes</taxon>
        <taxon>Kitasatosporales</taxon>
        <taxon>Streptomycetaceae</taxon>
        <taxon>Streptomyces</taxon>
    </lineage>
</organism>
<dbReference type="Gene3D" id="3.10.580.10">
    <property type="entry name" value="CBS-domain"/>
    <property type="match status" value="1"/>
</dbReference>